<dbReference type="Proteomes" id="UP000028703">
    <property type="component" value="Unassembled WGS sequence"/>
</dbReference>
<reference evidence="3 4" key="1">
    <citation type="submission" date="2014-07" db="EMBL/GenBank/DDBJ databases">
        <title>Genome of Chryseobacterium luteum DSM 18605.</title>
        <authorList>
            <person name="Stropko S.J."/>
            <person name="Pipes S.E."/>
            <person name="Newman J.D."/>
        </authorList>
    </citation>
    <scope>NUCLEOTIDE SEQUENCE [LARGE SCALE GENOMIC DNA]</scope>
    <source>
        <strain evidence="3 4">DSM 18605</strain>
    </source>
</reference>
<dbReference type="InterPro" id="IPR036890">
    <property type="entry name" value="HATPase_C_sf"/>
</dbReference>
<keyword evidence="4" id="KW-1185">Reference proteome</keyword>
<gene>
    <name evidence="3" type="ORF">IX38_12885</name>
</gene>
<dbReference type="OrthoDB" id="9809908at2"/>
<keyword evidence="1" id="KW-1133">Transmembrane helix</keyword>
<evidence type="ECO:0000256" key="1">
    <source>
        <dbReference type="SAM" id="Phobius"/>
    </source>
</evidence>
<dbReference type="eggNOG" id="COG2972">
    <property type="taxonomic scope" value="Bacteria"/>
</dbReference>
<sequence length="339" mass="39748">MIKNERKIYLYSALLITLVVNSAKLMALNTDGIIARYWQFNIWEYGFQFIYNMIFCLVLLYVNLSRGKLFNVFRENRQWFKLYVFNTLIVVTVIMLGSLIHSLLFGAVQLPGNRIRGYFARFLLSSIMIAVVIRLILLMRESRNKDLINEQLHTAYLQAQLQLLQEQLNPHFLFNTLSSLSAIVREDPRLAQTYILHLSKVFRYTLVHSGNELVSLEKELQHLESYIQLVKMRLENTFQIQIKANERILGKQILHLSLQPLVENAVKHNRATISDPLMVDIYEENEWLIIRNNLQLTISETEGTGLGLANLNERYKLQAHHEIEIHQTKEYFMVKLPLL</sequence>
<dbReference type="AlphaFoldDB" id="A0A085ZEI6"/>
<comment type="caution">
    <text evidence="3">The sequence shown here is derived from an EMBL/GenBank/DDBJ whole genome shotgun (WGS) entry which is preliminary data.</text>
</comment>
<dbReference type="SUPFAM" id="SSF55874">
    <property type="entry name" value="ATPase domain of HSP90 chaperone/DNA topoisomerase II/histidine kinase"/>
    <property type="match status" value="1"/>
</dbReference>
<evidence type="ECO:0000313" key="3">
    <source>
        <dbReference type="EMBL" id="KFF02850.1"/>
    </source>
</evidence>
<dbReference type="STRING" id="421531.IX38_12885"/>
<dbReference type="GO" id="GO:0000155">
    <property type="term" value="F:phosphorelay sensor kinase activity"/>
    <property type="evidence" value="ECO:0007669"/>
    <property type="project" value="InterPro"/>
</dbReference>
<proteinExistence type="predicted"/>
<dbReference type="EMBL" id="JPRO01000010">
    <property type="protein sequence ID" value="KFF02850.1"/>
    <property type="molecule type" value="Genomic_DNA"/>
</dbReference>
<keyword evidence="1" id="KW-0812">Transmembrane</keyword>
<dbReference type="Gene3D" id="3.30.565.10">
    <property type="entry name" value="Histidine kinase-like ATPase, C-terminal domain"/>
    <property type="match status" value="1"/>
</dbReference>
<feature type="transmembrane region" description="Helical" evidence="1">
    <location>
        <begin position="43"/>
        <end position="62"/>
    </location>
</feature>
<keyword evidence="1" id="KW-0472">Membrane</keyword>
<dbReference type="InterPro" id="IPR050640">
    <property type="entry name" value="Bact_2-comp_sensor_kinase"/>
</dbReference>
<feature type="domain" description="Signal transduction histidine kinase internal region" evidence="2">
    <location>
        <begin position="159"/>
        <end position="237"/>
    </location>
</feature>
<dbReference type="PANTHER" id="PTHR34220:SF7">
    <property type="entry name" value="SENSOR HISTIDINE KINASE YPDA"/>
    <property type="match status" value="1"/>
</dbReference>
<dbReference type="GO" id="GO:0016020">
    <property type="term" value="C:membrane"/>
    <property type="evidence" value="ECO:0007669"/>
    <property type="project" value="InterPro"/>
</dbReference>
<dbReference type="RefSeq" id="WP_034705376.1">
    <property type="nucleotide sequence ID" value="NZ_JPRO01000010.1"/>
</dbReference>
<organism evidence="3 4">
    <name type="scientific">Chryseobacterium luteum</name>
    <dbReference type="NCBI Taxonomy" id="421531"/>
    <lineage>
        <taxon>Bacteria</taxon>
        <taxon>Pseudomonadati</taxon>
        <taxon>Bacteroidota</taxon>
        <taxon>Flavobacteriia</taxon>
        <taxon>Flavobacteriales</taxon>
        <taxon>Weeksellaceae</taxon>
        <taxon>Chryseobacterium group</taxon>
        <taxon>Chryseobacterium</taxon>
    </lineage>
</organism>
<accession>A0A085ZEI6</accession>
<keyword evidence="3" id="KW-0808">Transferase</keyword>
<dbReference type="InterPro" id="IPR010559">
    <property type="entry name" value="Sig_transdc_His_kin_internal"/>
</dbReference>
<evidence type="ECO:0000259" key="2">
    <source>
        <dbReference type="Pfam" id="PF06580"/>
    </source>
</evidence>
<feature type="transmembrane region" description="Helical" evidence="1">
    <location>
        <begin position="118"/>
        <end position="137"/>
    </location>
</feature>
<protein>
    <submittedName>
        <fullName evidence="3">Histidine kinase</fullName>
    </submittedName>
</protein>
<name>A0A085ZEI6_9FLAO</name>
<evidence type="ECO:0000313" key="4">
    <source>
        <dbReference type="Proteomes" id="UP000028703"/>
    </source>
</evidence>
<feature type="transmembrane region" description="Helical" evidence="1">
    <location>
        <begin position="83"/>
        <end position="106"/>
    </location>
</feature>
<dbReference type="PANTHER" id="PTHR34220">
    <property type="entry name" value="SENSOR HISTIDINE KINASE YPDA"/>
    <property type="match status" value="1"/>
</dbReference>
<keyword evidence="3" id="KW-0418">Kinase</keyword>
<dbReference type="Pfam" id="PF06580">
    <property type="entry name" value="His_kinase"/>
    <property type="match status" value="1"/>
</dbReference>